<organism evidence="1 2">
    <name type="scientific">Sistotremastrum suecicum HHB10207 ss-3</name>
    <dbReference type="NCBI Taxonomy" id="1314776"/>
    <lineage>
        <taxon>Eukaryota</taxon>
        <taxon>Fungi</taxon>
        <taxon>Dikarya</taxon>
        <taxon>Basidiomycota</taxon>
        <taxon>Agaricomycotina</taxon>
        <taxon>Agaricomycetes</taxon>
        <taxon>Sistotremastrales</taxon>
        <taxon>Sistotremastraceae</taxon>
        <taxon>Sistotremastrum</taxon>
    </lineage>
</organism>
<dbReference type="EMBL" id="KV428034">
    <property type="protein sequence ID" value="KZT40322.1"/>
    <property type="molecule type" value="Genomic_DNA"/>
</dbReference>
<gene>
    <name evidence="1" type="ORF">SISSUDRAFT_1127345</name>
</gene>
<dbReference type="OrthoDB" id="3232644at2759"/>
<evidence type="ECO:0000313" key="2">
    <source>
        <dbReference type="Proteomes" id="UP000076798"/>
    </source>
</evidence>
<evidence type="ECO:0008006" key="3">
    <source>
        <dbReference type="Google" id="ProtNLM"/>
    </source>
</evidence>
<protein>
    <recommendedName>
        <fullName evidence="3">F-box domain-containing protein</fullName>
    </recommendedName>
</protein>
<dbReference type="AlphaFoldDB" id="A0A166F666"/>
<dbReference type="Proteomes" id="UP000076798">
    <property type="component" value="Unassembled WGS sequence"/>
</dbReference>
<reference evidence="1 2" key="1">
    <citation type="journal article" date="2016" name="Mol. Biol. Evol.">
        <title>Comparative Genomics of Early-Diverging Mushroom-Forming Fungi Provides Insights into the Origins of Lignocellulose Decay Capabilities.</title>
        <authorList>
            <person name="Nagy L.G."/>
            <person name="Riley R."/>
            <person name="Tritt A."/>
            <person name="Adam C."/>
            <person name="Daum C."/>
            <person name="Floudas D."/>
            <person name="Sun H."/>
            <person name="Yadav J.S."/>
            <person name="Pangilinan J."/>
            <person name="Larsson K.H."/>
            <person name="Matsuura K."/>
            <person name="Barry K."/>
            <person name="Labutti K."/>
            <person name="Kuo R."/>
            <person name="Ohm R.A."/>
            <person name="Bhattacharya S.S."/>
            <person name="Shirouzu T."/>
            <person name="Yoshinaga Y."/>
            <person name="Martin F.M."/>
            <person name="Grigoriev I.V."/>
            <person name="Hibbett D.S."/>
        </authorList>
    </citation>
    <scope>NUCLEOTIDE SEQUENCE [LARGE SCALE GENOMIC DNA]</scope>
    <source>
        <strain evidence="1 2">HHB10207 ss-3</strain>
    </source>
</reference>
<accession>A0A166F666</accession>
<name>A0A166F666_9AGAM</name>
<sequence length="303" mass="34547">MRSSDKIATSDNFPEKILKGGVELLAVPRTGFNIQCPVEIWGMIIRDACDPLTEAEMLEAVEDTELYGNPSVRERDTQLILCLVLTCRKFAELALPFLFQVPDTLASESTSKSNLTLTTLNLLSTLALPIPKLENSNARSHGELVRFLSLGRAPALDYKKILHDCPNVTHLMCFVTRSSRDWLPVLSHMKSLVALRIAAFEPLCAVNDHSVVTFPNLETLGLQIQHDRAWGTDHWDLPRLRRLSLMCRESRDKTRISRFLEQHHRTLEFLYCDPVLEDPTLTSAEDFFPRLTHRYITLQYHPP</sequence>
<evidence type="ECO:0000313" key="1">
    <source>
        <dbReference type="EMBL" id="KZT40322.1"/>
    </source>
</evidence>
<keyword evidence="2" id="KW-1185">Reference proteome</keyword>
<proteinExistence type="predicted"/>